<dbReference type="EMBL" id="JBHRZH010000016">
    <property type="protein sequence ID" value="MFC3762905.1"/>
    <property type="molecule type" value="Genomic_DNA"/>
</dbReference>
<dbReference type="SUPFAM" id="SSF56112">
    <property type="entry name" value="Protein kinase-like (PK-like)"/>
    <property type="match status" value="1"/>
</dbReference>
<gene>
    <name evidence="1" type="ORF">ACFOUW_18845</name>
</gene>
<sequence length="299" mass="32623">MIEVPESFVSAVISREGEAGRTWLAALPELVADLLDRWRCIPTTPITRGGVGVILPVKRFDDSPAVLKVSFPHPGNRYEADAFATWGGRGAVLLYERDDANFAMLLEQGEWETLDAAGDVDNQTALIGQLARRLAVPAPPHLPRLAERAPEWEDALRTDDAQLGQPLSKRALDAALATVRELGSKQPDTMVHGDLHFGNVVRAQREPWLAIDPKGWAGDLAVDAFKVLVGGRHSLFAAPDLRAELLRRLAIFADAAEVERERAVRWAQYDAVSGAHYSRRAGDPAETVGAYEAVAELLS</sequence>
<dbReference type="RefSeq" id="WP_205113805.1">
    <property type="nucleotide sequence ID" value="NZ_JAFBCM010000001.1"/>
</dbReference>
<evidence type="ECO:0000313" key="2">
    <source>
        <dbReference type="Proteomes" id="UP001595699"/>
    </source>
</evidence>
<accession>A0ABV7YC58</accession>
<protein>
    <submittedName>
        <fullName evidence="1">Aminoglycoside phosphotransferase family protein</fullName>
    </submittedName>
</protein>
<dbReference type="Gene3D" id="3.90.1200.10">
    <property type="match status" value="1"/>
</dbReference>
<name>A0ABV7YC58_9ACTN</name>
<keyword evidence="2" id="KW-1185">Reference proteome</keyword>
<evidence type="ECO:0000313" key="1">
    <source>
        <dbReference type="EMBL" id="MFC3762905.1"/>
    </source>
</evidence>
<reference evidence="2" key="1">
    <citation type="journal article" date="2019" name="Int. J. Syst. Evol. Microbiol.">
        <title>The Global Catalogue of Microorganisms (GCM) 10K type strain sequencing project: providing services to taxonomists for standard genome sequencing and annotation.</title>
        <authorList>
            <consortium name="The Broad Institute Genomics Platform"/>
            <consortium name="The Broad Institute Genome Sequencing Center for Infectious Disease"/>
            <person name="Wu L."/>
            <person name="Ma J."/>
        </authorList>
    </citation>
    <scope>NUCLEOTIDE SEQUENCE [LARGE SCALE GENOMIC DNA]</scope>
    <source>
        <strain evidence="2">CGMCC 4.7241</strain>
    </source>
</reference>
<dbReference type="Pfam" id="PF04655">
    <property type="entry name" value="APH_6_hur"/>
    <property type="match status" value="1"/>
</dbReference>
<dbReference type="InterPro" id="IPR006748">
    <property type="entry name" value="NH2Glyco/OHUrea_AB-resist_kin"/>
</dbReference>
<dbReference type="Proteomes" id="UP001595699">
    <property type="component" value="Unassembled WGS sequence"/>
</dbReference>
<comment type="caution">
    <text evidence="1">The sequence shown here is derived from an EMBL/GenBank/DDBJ whole genome shotgun (WGS) entry which is preliminary data.</text>
</comment>
<proteinExistence type="predicted"/>
<dbReference type="InterPro" id="IPR011009">
    <property type="entry name" value="Kinase-like_dom_sf"/>
</dbReference>
<organism evidence="1 2">
    <name type="scientific">Tenggerimyces flavus</name>
    <dbReference type="NCBI Taxonomy" id="1708749"/>
    <lineage>
        <taxon>Bacteria</taxon>
        <taxon>Bacillati</taxon>
        <taxon>Actinomycetota</taxon>
        <taxon>Actinomycetes</taxon>
        <taxon>Propionibacteriales</taxon>
        <taxon>Nocardioidaceae</taxon>
        <taxon>Tenggerimyces</taxon>
    </lineage>
</organism>